<keyword evidence="2" id="KW-1185">Reference proteome</keyword>
<dbReference type="HOGENOM" id="CLU_086570_1_0_5"/>
<dbReference type="Pfam" id="PF11363">
    <property type="entry name" value="DUF3164"/>
    <property type="match status" value="1"/>
</dbReference>
<evidence type="ECO:0000313" key="1">
    <source>
        <dbReference type="EMBL" id="EGF92450.1"/>
    </source>
</evidence>
<sequence length="233" mass="25870">MADDCTKKGVLELAQEQYEAEVAGGIPAIGKVIDGVEHLMDNKGRWTPVVQFKPADLLMDQTVRKMLGFAEPLAAQVARFRQHSFDDVDSLLVLLAEQYGAKAGGQKGNITLTTVDGLMQVKVQVADNIAFGPELQVAKSLVDECLKDWTDGARAELRTLVDRAFQVDKEGKINRGELLGLRRLNIEDERWVRAMQAVADSIRVIGSKRYVRCYRRDTQDGDWKPIVIDVAAS</sequence>
<dbReference type="AlphaFoldDB" id="F4QGC2"/>
<gene>
    <name evidence="1" type="ORF">ABI_08860</name>
</gene>
<dbReference type="eggNOG" id="ENOG502ZBJ1">
    <property type="taxonomic scope" value="Bacteria"/>
</dbReference>
<evidence type="ECO:0000313" key="2">
    <source>
        <dbReference type="Proteomes" id="UP000006512"/>
    </source>
</evidence>
<dbReference type="RefSeq" id="WP_006271625.1">
    <property type="nucleotide sequence ID" value="NZ_GL883077.1"/>
</dbReference>
<dbReference type="EMBL" id="GL883077">
    <property type="protein sequence ID" value="EGF92450.1"/>
    <property type="molecule type" value="Genomic_DNA"/>
</dbReference>
<accession>F4QGC2</accession>
<proteinExistence type="predicted"/>
<name>F4QGC2_9CAUL</name>
<protein>
    <submittedName>
        <fullName evidence="1">Phage-like protein</fullName>
    </submittedName>
</protein>
<dbReference type="OrthoDB" id="7554786at2"/>
<reference evidence="2" key="1">
    <citation type="submission" date="2011-03" db="EMBL/GenBank/DDBJ databases">
        <title>Draft genome sequence of Brevundimonas diminuta.</title>
        <authorList>
            <person name="Brown P.J.B."/>
            <person name="Buechlein A."/>
            <person name="Hemmerich C."/>
            <person name="Brun Y.V."/>
        </authorList>
    </citation>
    <scope>NUCLEOTIDE SEQUENCE [LARGE SCALE GENOMIC DNA]</scope>
    <source>
        <strain evidence="2">C19</strain>
    </source>
</reference>
<dbReference type="InterPro" id="IPR021505">
    <property type="entry name" value="Phage_B3_Orf6"/>
</dbReference>
<organism evidence="1 2">
    <name type="scientific">Asticcacaulis biprosthecium C19</name>
    <dbReference type="NCBI Taxonomy" id="715226"/>
    <lineage>
        <taxon>Bacteria</taxon>
        <taxon>Pseudomonadati</taxon>
        <taxon>Pseudomonadota</taxon>
        <taxon>Alphaproteobacteria</taxon>
        <taxon>Caulobacterales</taxon>
        <taxon>Caulobacteraceae</taxon>
        <taxon>Asticcacaulis</taxon>
    </lineage>
</organism>
<dbReference type="Proteomes" id="UP000006512">
    <property type="component" value="Unassembled WGS sequence"/>
</dbReference>
<dbReference type="STRING" id="715226.ABI_08860"/>